<feature type="transmembrane region" description="Helical" evidence="8">
    <location>
        <begin position="134"/>
        <end position="152"/>
    </location>
</feature>
<name>A0A6M0Q9K2_9BACI</name>
<dbReference type="GO" id="GO:0005886">
    <property type="term" value="C:plasma membrane"/>
    <property type="evidence" value="ECO:0007669"/>
    <property type="project" value="UniProtKB-SubCell"/>
</dbReference>
<organism evidence="10 11">
    <name type="scientific">Bacillus mesophilus</name>
    <dbReference type="NCBI Taxonomy" id="1808955"/>
    <lineage>
        <taxon>Bacteria</taxon>
        <taxon>Bacillati</taxon>
        <taxon>Bacillota</taxon>
        <taxon>Bacilli</taxon>
        <taxon>Bacillales</taxon>
        <taxon>Bacillaceae</taxon>
        <taxon>Bacillus</taxon>
    </lineage>
</organism>
<feature type="domain" description="EamA" evidence="9">
    <location>
        <begin position="160"/>
        <end position="288"/>
    </location>
</feature>
<feature type="transmembrane region" description="Helical" evidence="8">
    <location>
        <begin position="158"/>
        <end position="174"/>
    </location>
</feature>
<evidence type="ECO:0000256" key="1">
    <source>
        <dbReference type="ARBA" id="ARBA00004651"/>
    </source>
</evidence>
<feature type="transmembrane region" description="Helical" evidence="8">
    <location>
        <begin position="250"/>
        <end position="268"/>
    </location>
</feature>
<dbReference type="SUPFAM" id="SSF103481">
    <property type="entry name" value="Multidrug resistance efflux transporter EmrE"/>
    <property type="match status" value="2"/>
</dbReference>
<feature type="domain" description="EamA" evidence="9">
    <location>
        <begin position="12"/>
        <end position="148"/>
    </location>
</feature>
<dbReference type="InterPro" id="IPR004626">
    <property type="entry name" value="RarD"/>
</dbReference>
<dbReference type="EMBL" id="JAAIWM010000005">
    <property type="protein sequence ID" value="NEY72995.1"/>
    <property type="molecule type" value="Genomic_DNA"/>
</dbReference>
<evidence type="ECO:0000256" key="6">
    <source>
        <dbReference type="ARBA" id="ARBA00022989"/>
    </source>
</evidence>
<evidence type="ECO:0000256" key="7">
    <source>
        <dbReference type="ARBA" id="ARBA00023136"/>
    </source>
</evidence>
<evidence type="ECO:0000256" key="3">
    <source>
        <dbReference type="ARBA" id="ARBA00022448"/>
    </source>
</evidence>
<evidence type="ECO:0000256" key="8">
    <source>
        <dbReference type="SAM" id="Phobius"/>
    </source>
</evidence>
<feature type="transmembrane region" description="Helical" evidence="8">
    <location>
        <begin position="274"/>
        <end position="291"/>
    </location>
</feature>
<comment type="caution">
    <text evidence="10">The sequence shown here is derived from an EMBL/GenBank/DDBJ whole genome shotgun (WGS) entry which is preliminary data.</text>
</comment>
<keyword evidence="7 8" id="KW-0472">Membrane</keyword>
<keyword evidence="4" id="KW-1003">Cell membrane</keyword>
<dbReference type="PANTHER" id="PTHR22911">
    <property type="entry name" value="ACYL-MALONYL CONDENSING ENZYME-RELATED"/>
    <property type="match status" value="1"/>
</dbReference>
<keyword evidence="3" id="KW-0813">Transport</keyword>
<feature type="transmembrane region" description="Helical" evidence="8">
    <location>
        <begin position="218"/>
        <end position="238"/>
    </location>
</feature>
<gene>
    <name evidence="10" type="primary">rarD</name>
    <name evidence="10" type="ORF">G4D63_14750</name>
</gene>
<dbReference type="AlphaFoldDB" id="A0A6M0Q9K2"/>
<protein>
    <submittedName>
        <fullName evidence="10">EamA family transporter RarD</fullName>
    </submittedName>
</protein>
<keyword evidence="11" id="KW-1185">Reference proteome</keyword>
<sequence>MNSSTDHTQAVGMAATAGSYLIWGFLPLYWKLVQDISPGEILAHRIVWSFVFMLLILTAVGKIRQLKVDLRELLTNRKRLIGISLASVVISMNWVIYIWAVNADHVVQASLGYYINPLVSILLGILVLKEKLTIWQTVSFILAAIGVLNLTIYFGTVPWVALALAISFGIYGLIKKMVQLGAMVGLTIETLFVTPFALLFLGMTHAGGEGIFMADLNLTLILMGGGIATAVPLLLFATGAKRIPLSMVGILQYIAPTIMLMLGVFLYKEPFTDTHLASFICIWTALTLYTASKTKWFISMEHKLLPTKKSMQG</sequence>
<proteinExistence type="inferred from homology"/>
<dbReference type="RefSeq" id="WP_163180463.1">
    <property type="nucleotide sequence ID" value="NZ_JAAIWM010000005.1"/>
</dbReference>
<dbReference type="Pfam" id="PF00892">
    <property type="entry name" value="EamA"/>
    <property type="match status" value="2"/>
</dbReference>
<feature type="transmembrane region" description="Helical" evidence="8">
    <location>
        <begin position="106"/>
        <end position="127"/>
    </location>
</feature>
<dbReference type="Proteomes" id="UP000481043">
    <property type="component" value="Unassembled WGS sequence"/>
</dbReference>
<comment type="subcellular location">
    <subcellularLocation>
        <location evidence="1">Cell membrane</location>
        <topology evidence="1">Multi-pass membrane protein</topology>
    </subcellularLocation>
</comment>
<evidence type="ECO:0000256" key="5">
    <source>
        <dbReference type="ARBA" id="ARBA00022692"/>
    </source>
</evidence>
<feature type="transmembrane region" description="Helical" evidence="8">
    <location>
        <begin position="80"/>
        <end position="100"/>
    </location>
</feature>
<feature type="transmembrane region" description="Helical" evidence="8">
    <location>
        <begin position="42"/>
        <end position="60"/>
    </location>
</feature>
<evidence type="ECO:0000313" key="10">
    <source>
        <dbReference type="EMBL" id="NEY72995.1"/>
    </source>
</evidence>
<dbReference type="NCBIfam" id="TIGR00688">
    <property type="entry name" value="rarD"/>
    <property type="match status" value="1"/>
</dbReference>
<dbReference type="InterPro" id="IPR000620">
    <property type="entry name" value="EamA_dom"/>
</dbReference>
<reference evidence="10 11" key="1">
    <citation type="submission" date="2020-02" db="EMBL/GenBank/DDBJ databases">
        <title>Bacillus aquiflavi sp. nov., isolated from yellow water of strong flavor Chinese baijiu in Yibin region of China.</title>
        <authorList>
            <person name="Xie J."/>
        </authorList>
    </citation>
    <scope>NUCLEOTIDE SEQUENCE [LARGE SCALE GENOMIC DNA]</scope>
    <source>
        <strain evidence="10 11">SA4</strain>
    </source>
</reference>
<dbReference type="PANTHER" id="PTHR22911:SF137">
    <property type="entry name" value="SOLUTE CARRIER FAMILY 35 MEMBER G2-RELATED"/>
    <property type="match status" value="1"/>
</dbReference>
<dbReference type="InterPro" id="IPR037185">
    <property type="entry name" value="EmrE-like"/>
</dbReference>
<evidence type="ECO:0000313" key="11">
    <source>
        <dbReference type="Proteomes" id="UP000481043"/>
    </source>
</evidence>
<evidence type="ECO:0000256" key="4">
    <source>
        <dbReference type="ARBA" id="ARBA00022475"/>
    </source>
</evidence>
<evidence type="ECO:0000256" key="2">
    <source>
        <dbReference type="ARBA" id="ARBA00007362"/>
    </source>
</evidence>
<keyword evidence="5 8" id="KW-0812">Transmembrane</keyword>
<feature type="transmembrane region" description="Helical" evidence="8">
    <location>
        <begin position="12"/>
        <end position="30"/>
    </location>
</feature>
<comment type="similarity">
    <text evidence="2">Belongs to the EamA transporter family.</text>
</comment>
<feature type="transmembrane region" description="Helical" evidence="8">
    <location>
        <begin position="186"/>
        <end position="206"/>
    </location>
</feature>
<accession>A0A6M0Q9K2</accession>
<keyword evidence="6 8" id="KW-1133">Transmembrane helix</keyword>
<evidence type="ECO:0000259" key="9">
    <source>
        <dbReference type="Pfam" id="PF00892"/>
    </source>
</evidence>